<evidence type="ECO:0000256" key="2">
    <source>
        <dbReference type="SAM" id="SignalP"/>
    </source>
</evidence>
<sequence>MKKTLRVLLLSSAFAFGGAIVSAPASAQGIPVFDASAIANQLQQLQSMAQQFETLKQQLDQAQQLYGSLNKLTDISSIGQILNDPAIRQALPQEFSQVENLLKGSGSGSFGGSSSHFQGQNAFYESSANTFYAQELARVNKENAGAQSLGQAMYDAASKRMQGIEALKQRLGTASDAKEAMDLQTRLSAESAFLQTDILRMNALKMVQDAQIQVAEQRSRENRQKLIDDFAAALQ</sequence>
<feature type="signal peptide" evidence="2">
    <location>
        <begin position="1"/>
        <end position="27"/>
    </location>
</feature>
<dbReference type="InterPro" id="IPR023220">
    <property type="entry name" value="T4SS_VirB5-domain"/>
</dbReference>
<dbReference type="NCBIfam" id="TIGR02791">
    <property type="entry name" value="VirB5"/>
    <property type="match status" value="1"/>
</dbReference>
<dbReference type="Proteomes" id="UP000599312">
    <property type="component" value="Unassembled WGS sequence"/>
</dbReference>
<gene>
    <name evidence="3" type="primary">virB5</name>
    <name evidence="3" type="ORF">I2H38_19795</name>
</gene>
<organism evidence="3 4">
    <name type="scientific">Microvirga alba</name>
    <dbReference type="NCBI Taxonomy" id="2791025"/>
    <lineage>
        <taxon>Bacteria</taxon>
        <taxon>Pseudomonadati</taxon>
        <taxon>Pseudomonadota</taxon>
        <taxon>Alphaproteobacteria</taxon>
        <taxon>Hyphomicrobiales</taxon>
        <taxon>Methylobacteriaceae</taxon>
        <taxon>Microvirga</taxon>
    </lineage>
</organism>
<dbReference type="Gene3D" id="1.20.58.430">
    <property type="entry name" value="Type IV secretion system, VirB5-domain"/>
    <property type="match status" value="1"/>
</dbReference>
<proteinExistence type="predicted"/>
<reference evidence="3" key="1">
    <citation type="submission" date="2020-11" db="EMBL/GenBank/DDBJ databases">
        <authorList>
            <person name="Kim M.K."/>
        </authorList>
    </citation>
    <scope>NUCLEOTIDE SEQUENCE</scope>
    <source>
        <strain evidence="3">BT350</strain>
    </source>
</reference>
<keyword evidence="4" id="KW-1185">Reference proteome</keyword>
<protein>
    <submittedName>
        <fullName evidence="3">P-type DNA transfer protein VirB5</fullName>
    </submittedName>
</protein>
<keyword evidence="1" id="KW-0175">Coiled coil</keyword>
<comment type="caution">
    <text evidence="3">The sequence shown here is derived from an EMBL/GenBank/DDBJ whole genome shotgun (WGS) entry which is preliminary data.</text>
</comment>
<feature type="coiled-coil region" evidence="1">
    <location>
        <begin position="38"/>
        <end position="72"/>
    </location>
</feature>
<dbReference type="InterPro" id="IPR014158">
    <property type="entry name" value="T4SS_VirB5"/>
</dbReference>
<evidence type="ECO:0000313" key="4">
    <source>
        <dbReference type="Proteomes" id="UP000599312"/>
    </source>
</evidence>
<dbReference type="EMBL" id="JADQDO010000017">
    <property type="protein sequence ID" value="MBF9235609.1"/>
    <property type="molecule type" value="Genomic_DNA"/>
</dbReference>
<keyword evidence="2" id="KW-0732">Signal</keyword>
<dbReference type="SUPFAM" id="SSF101082">
    <property type="entry name" value="Typo IV secretion system protein TraC"/>
    <property type="match status" value="1"/>
</dbReference>
<evidence type="ECO:0000313" key="3">
    <source>
        <dbReference type="EMBL" id="MBF9235609.1"/>
    </source>
</evidence>
<name>A0A931FQ46_9HYPH</name>
<accession>A0A931FQ46</accession>
<dbReference type="RefSeq" id="WP_196273605.1">
    <property type="nucleotide sequence ID" value="NZ_JADQDO010000017.1"/>
</dbReference>
<dbReference type="AlphaFoldDB" id="A0A931FQ46"/>
<dbReference type="CDD" id="cd14262">
    <property type="entry name" value="VirB5_like"/>
    <property type="match status" value="1"/>
</dbReference>
<evidence type="ECO:0000256" key="1">
    <source>
        <dbReference type="SAM" id="Coils"/>
    </source>
</evidence>
<dbReference type="Pfam" id="PF07996">
    <property type="entry name" value="T4SS"/>
    <property type="match status" value="1"/>
</dbReference>
<feature type="chain" id="PRO_5037068543" evidence="2">
    <location>
        <begin position="28"/>
        <end position="235"/>
    </location>
</feature>